<dbReference type="KEGG" id="lacs:H4075_09930"/>
<dbReference type="REBASE" id="439497">
    <property type="entry name" value="M.LspS1366ORF9930P"/>
</dbReference>
<keyword evidence="5" id="KW-0949">S-adenosyl-L-methionine</keyword>
<evidence type="ECO:0000256" key="5">
    <source>
        <dbReference type="ARBA" id="ARBA00022691"/>
    </source>
</evidence>
<accession>A0A7G5XLW3</accession>
<dbReference type="PROSITE" id="PS00092">
    <property type="entry name" value="N6_MTASE"/>
    <property type="match status" value="1"/>
</dbReference>
<dbReference type="InterPro" id="IPR002295">
    <property type="entry name" value="N4/N6-MTase_EcoPI_Mod-like"/>
</dbReference>
<dbReference type="InterPro" id="IPR029063">
    <property type="entry name" value="SAM-dependent_MTases_sf"/>
</dbReference>
<evidence type="ECO:0000313" key="9">
    <source>
        <dbReference type="Proteomes" id="UP000515344"/>
    </source>
</evidence>
<name>A0A7G5XLW3_9BACT</name>
<dbReference type="EMBL" id="CP060007">
    <property type="protein sequence ID" value="QNA46466.1"/>
    <property type="molecule type" value="Genomic_DNA"/>
</dbReference>
<dbReference type="GO" id="GO:0008170">
    <property type="term" value="F:N-methyltransferase activity"/>
    <property type="evidence" value="ECO:0007669"/>
    <property type="project" value="InterPro"/>
</dbReference>
<comment type="catalytic activity">
    <reaction evidence="6">
        <text>a 2'-deoxyadenosine in DNA + S-adenosyl-L-methionine = an N(6)-methyl-2'-deoxyadenosine in DNA + S-adenosyl-L-homocysteine + H(+)</text>
        <dbReference type="Rhea" id="RHEA:15197"/>
        <dbReference type="Rhea" id="RHEA-COMP:12418"/>
        <dbReference type="Rhea" id="RHEA-COMP:12419"/>
        <dbReference type="ChEBI" id="CHEBI:15378"/>
        <dbReference type="ChEBI" id="CHEBI:57856"/>
        <dbReference type="ChEBI" id="CHEBI:59789"/>
        <dbReference type="ChEBI" id="CHEBI:90615"/>
        <dbReference type="ChEBI" id="CHEBI:90616"/>
        <dbReference type="EC" id="2.1.1.72"/>
    </reaction>
</comment>
<dbReference type="SUPFAM" id="SSF53335">
    <property type="entry name" value="S-adenosyl-L-methionine-dependent methyltransferases"/>
    <property type="match status" value="1"/>
</dbReference>
<evidence type="ECO:0000256" key="2">
    <source>
        <dbReference type="ARBA" id="ARBA00011900"/>
    </source>
</evidence>
<gene>
    <name evidence="8" type="ORF">H4075_09930</name>
</gene>
<comment type="similarity">
    <text evidence="1">Belongs to the N(4)/N(6)-methyltransferase family.</text>
</comment>
<evidence type="ECO:0000256" key="3">
    <source>
        <dbReference type="ARBA" id="ARBA00022603"/>
    </source>
</evidence>
<dbReference type="GO" id="GO:0009007">
    <property type="term" value="F:site-specific DNA-methyltransferase (adenine-specific) activity"/>
    <property type="evidence" value="ECO:0007669"/>
    <property type="project" value="UniProtKB-EC"/>
</dbReference>
<dbReference type="Pfam" id="PF01555">
    <property type="entry name" value="N6_N4_Mtase"/>
    <property type="match status" value="1"/>
</dbReference>
<sequence>MAIERVKPAFHFEAERIEQLKQIAPEAFADGKINWETLQEALGTYLEEEDIAAEHFGLFWPGKRAARKIASTPSEGTLIPCPGEGVDEENTRNIFIEGENLEVLKLLQKSYANRIKMIYIDPPYNTGNDFIYEDDFTETIDEYLKRTGQLDEEAKPVSINSKSDGRFHSKWLNMMYPRLRLARNLLRDDGLIFVSIDDNEIYNLRMLMNEVFGEENFVEQICWKNKYGAGAQTRGFISVHEYVLCYSKTLISNLESPLDEEAKKAYNKKDDKYEKRGGYFTQPLMTNSLGDRPNLQYSIYYDGEEIVPNKQWVWSQERLLSAIESNEVVFNKQKDGSYSVRSKQYLKDENGIERKGKPLSVLNGPFTQEGTADIADLFGYNPFGFVKPVKLIEYLFSFVVNEKEDPEGIYLDFFAGSGTTGQAVMKLNNSLGFKRKYICVQMPAEIIEDSNGKRAAKDLKEKNKPTVISELTKERLRLASNQFNEGFKIYKLQKSNFNIWKNYSGSDLNELQKLFESNTTPLVEDWEPQNLLTEILLIEGFPLDSKIEVISDYKKNEVTMVTSNFCEHKLLVCLDKNVYAETIKNLQLDDDDIFICLDSAINDQDKVTLQDKGLIKTI</sequence>
<proteinExistence type="inferred from homology"/>
<keyword evidence="3" id="KW-0489">Methyltransferase</keyword>
<evidence type="ECO:0000313" key="8">
    <source>
        <dbReference type="EMBL" id="QNA46466.1"/>
    </source>
</evidence>
<evidence type="ECO:0000256" key="4">
    <source>
        <dbReference type="ARBA" id="ARBA00022679"/>
    </source>
</evidence>
<feature type="domain" description="DNA methylase N-4/N-6" evidence="7">
    <location>
        <begin position="115"/>
        <end position="448"/>
    </location>
</feature>
<dbReference type="InterPro" id="IPR002941">
    <property type="entry name" value="DNA_methylase_N4/N6"/>
</dbReference>
<dbReference type="GO" id="GO:0032259">
    <property type="term" value="P:methylation"/>
    <property type="evidence" value="ECO:0007669"/>
    <property type="project" value="UniProtKB-KW"/>
</dbReference>
<dbReference type="Gene3D" id="3.40.50.150">
    <property type="entry name" value="Vaccinia Virus protein VP39"/>
    <property type="match status" value="1"/>
</dbReference>
<dbReference type="InterPro" id="IPR002052">
    <property type="entry name" value="DNA_methylase_N6_adenine_CS"/>
</dbReference>
<keyword evidence="9" id="KW-1185">Reference proteome</keyword>
<protein>
    <recommendedName>
        <fullName evidence="2">site-specific DNA-methyltransferase (adenine-specific)</fullName>
        <ecNumber evidence="2">2.1.1.72</ecNumber>
    </recommendedName>
</protein>
<dbReference type="PIRSF" id="PIRSF015855">
    <property type="entry name" value="TypeIII_Mtase_mKpnI"/>
    <property type="match status" value="1"/>
</dbReference>
<evidence type="ECO:0000259" key="7">
    <source>
        <dbReference type="Pfam" id="PF01555"/>
    </source>
</evidence>
<dbReference type="GO" id="GO:0003677">
    <property type="term" value="F:DNA binding"/>
    <property type="evidence" value="ECO:0007669"/>
    <property type="project" value="InterPro"/>
</dbReference>
<dbReference type="Proteomes" id="UP000515344">
    <property type="component" value="Chromosome"/>
</dbReference>
<dbReference type="RefSeq" id="WP_182806358.1">
    <property type="nucleotide sequence ID" value="NZ_CP060007.1"/>
</dbReference>
<dbReference type="AlphaFoldDB" id="A0A7G5XLW3"/>
<dbReference type="EC" id="2.1.1.72" evidence="2"/>
<dbReference type="PRINTS" id="PR00506">
    <property type="entry name" value="D21N6MTFRASE"/>
</dbReference>
<evidence type="ECO:0000256" key="1">
    <source>
        <dbReference type="ARBA" id="ARBA00006594"/>
    </source>
</evidence>
<evidence type="ECO:0000256" key="6">
    <source>
        <dbReference type="ARBA" id="ARBA00047942"/>
    </source>
</evidence>
<organism evidence="8 9">
    <name type="scientific">Lacibacter sediminis</name>
    <dbReference type="NCBI Taxonomy" id="2760713"/>
    <lineage>
        <taxon>Bacteria</taxon>
        <taxon>Pseudomonadati</taxon>
        <taxon>Bacteroidota</taxon>
        <taxon>Chitinophagia</taxon>
        <taxon>Chitinophagales</taxon>
        <taxon>Chitinophagaceae</taxon>
        <taxon>Lacibacter</taxon>
    </lineage>
</organism>
<keyword evidence="4" id="KW-0808">Transferase</keyword>
<reference evidence="9" key="1">
    <citation type="submission" date="2020-08" db="EMBL/GenBank/DDBJ databases">
        <title>Lacibacter sp. S13-6-6 genome sequencing.</title>
        <authorList>
            <person name="Jin L."/>
        </authorList>
    </citation>
    <scope>NUCLEOTIDE SEQUENCE [LARGE SCALE GENOMIC DNA]</scope>
    <source>
        <strain evidence="9">S13-6-6</strain>
    </source>
</reference>